<gene>
    <name evidence="1" type="ORF">FHX41_0810</name>
</gene>
<dbReference type="Proteomes" id="UP000316706">
    <property type="component" value="Unassembled WGS sequence"/>
</dbReference>
<name>A0A543I9E2_9ACTN</name>
<dbReference type="InterPro" id="IPR036170">
    <property type="entry name" value="YezG-like_sf"/>
</dbReference>
<accession>A0A543I9E2</accession>
<dbReference type="AlphaFoldDB" id="A0A543I9E2"/>
<keyword evidence="2" id="KW-1185">Reference proteome</keyword>
<comment type="caution">
    <text evidence="1">The sequence shown here is derived from an EMBL/GenBank/DDBJ whole genome shotgun (WGS) entry which is preliminary data.</text>
</comment>
<evidence type="ECO:0000313" key="1">
    <source>
        <dbReference type="EMBL" id="TQM67205.1"/>
    </source>
</evidence>
<organism evidence="1 2">
    <name type="scientific">Actinomadura hallensis</name>
    <dbReference type="NCBI Taxonomy" id="337895"/>
    <lineage>
        <taxon>Bacteria</taxon>
        <taxon>Bacillati</taxon>
        <taxon>Actinomycetota</taxon>
        <taxon>Actinomycetes</taxon>
        <taxon>Streptosporangiales</taxon>
        <taxon>Thermomonosporaceae</taxon>
        <taxon>Actinomadura</taxon>
    </lineage>
</organism>
<dbReference type="OrthoDB" id="6957847at2"/>
<dbReference type="RefSeq" id="WP_141966247.1">
    <property type="nucleotide sequence ID" value="NZ_VFPO01000001.1"/>
</dbReference>
<evidence type="ECO:0000313" key="2">
    <source>
        <dbReference type="Proteomes" id="UP000316706"/>
    </source>
</evidence>
<reference evidence="1 2" key="1">
    <citation type="submission" date="2019-06" db="EMBL/GenBank/DDBJ databases">
        <title>Sequencing the genomes of 1000 actinobacteria strains.</title>
        <authorList>
            <person name="Klenk H.-P."/>
        </authorList>
    </citation>
    <scope>NUCLEOTIDE SEQUENCE [LARGE SCALE GENOMIC DNA]</scope>
    <source>
        <strain evidence="1 2">DSM 45043</strain>
    </source>
</reference>
<dbReference type="SUPFAM" id="SSF160424">
    <property type="entry name" value="BH3703-like"/>
    <property type="match status" value="1"/>
</dbReference>
<dbReference type="EMBL" id="VFPO01000001">
    <property type="protein sequence ID" value="TQM67205.1"/>
    <property type="molecule type" value="Genomic_DNA"/>
</dbReference>
<protein>
    <submittedName>
        <fullName evidence="1">Uncharacterized protein</fullName>
    </submittedName>
</protein>
<proteinExistence type="predicted"/>
<sequence>MTDAPGRGPMPYDPQRYDELVKGVATLLARAAPAGWKRIDMRALMTVGVSDVALTVVLQDGTSPQMELPRDIIGMLGELRSRMYRPGEGTWLSMRLMMDPPGAYYTSFNNTHDPLWEPDITAADWAADLAAFPRDDEHVPGWLRDRLQEAR</sequence>